<dbReference type="PANTHER" id="PTHR47765">
    <property type="entry name" value="3'-5' EXONUCLEASE DOMAIN-CONTAINING PROTEIN"/>
    <property type="match status" value="1"/>
</dbReference>
<keyword evidence="2" id="KW-0540">Nuclease</keyword>
<reference evidence="2 3" key="1">
    <citation type="journal article" date="2023" name="BMC Biol.">
        <title>The compact genome of the sponge Oopsacas minuta (Hexactinellida) is lacking key metazoan core genes.</title>
        <authorList>
            <person name="Santini S."/>
            <person name="Schenkelaars Q."/>
            <person name="Jourda C."/>
            <person name="Duchesne M."/>
            <person name="Belahbib H."/>
            <person name="Rocher C."/>
            <person name="Selva M."/>
            <person name="Riesgo A."/>
            <person name="Vervoort M."/>
            <person name="Leys S.P."/>
            <person name="Kodjabachian L."/>
            <person name="Le Bivic A."/>
            <person name="Borchiellini C."/>
            <person name="Claverie J.M."/>
            <person name="Renard E."/>
        </authorList>
    </citation>
    <scope>NUCLEOTIDE SEQUENCE [LARGE SCALE GENOMIC DNA]</scope>
    <source>
        <strain evidence="2">SPO-2</strain>
    </source>
</reference>
<dbReference type="Proteomes" id="UP001165289">
    <property type="component" value="Unassembled WGS sequence"/>
</dbReference>
<keyword evidence="3" id="KW-1185">Reference proteome</keyword>
<dbReference type="InterPro" id="IPR036397">
    <property type="entry name" value="RNaseH_sf"/>
</dbReference>
<keyword evidence="2" id="KW-0378">Hydrolase</keyword>
<dbReference type="GO" id="GO:0003676">
    <property type="term" value="F:nucleic acid binding"/>
    <property type="evidence" value="ECO:0007669"/>
    <property type="project" value="InterPro"/>
</dbReference>
<feature type="domain" description="3'-5' exonuclease" evidence="1">
    <location>
        <begin position="479"/>
        <end position="691"/>
    </location>
</feature>
<evidence type="ECO:0000313" key="3">
    <source>
        <dbReference type="Proteomes" id="UP001165289"/>
    </source>
</evidence>
<dbReference type="Pfam" id="PF01612">
    <property type="entry name" value="DNA_pol_A_exo1"/>
    <property type="match status" value="1"/>
</dbReference>
<dbReference type="InterPro" id="IPR012337">
    <property type="entry name" value="RNaseH-like_sf"/>
</dbReference>
<dbReference type="PANTHER" id="PTHR47765:SF2">
    <property type="entry name" value="EXONUCLEASE MUT-7 HOMOLOG"/>
    <property type="match status" value="1"/>
</dbReference>
<keyword evidence="2" id="KW-0269">Exonuclease</keyword>
<sequence length="697" mass="79557">MFTQLIQIVFNYLRDLITRIFTWIRHGHMITDNNQQSPIPSPTRILHTPPYYYNQISFNSNTPIQYTSIGSNTCEYRHECYQFEDDGWNSDPDTNDPTLFNSNTLTTSYLTSNEYINSMSHLSEYELLNDLYSYFFSQKQATIDDIGNILNHLLVRQQDPYSFSIRVVNLMKKLKLGRCSPSKLCLTVLENFLQENTFPVLTLTHQIQALEVGVLCPPSILDELCRIYHCDSLSDEIKCRVMKELITSNQYKEASVAITRFGLQAFFSVEEILPPLIGTDQINLIQAYIGSDTDLQIQFIMLLDKLCSPHTDYLRLYSYYQSSGFAKGSIANNKLCEHQIKRLAGRLINTYELDASLFVHFTTAKVSSFTASLLHQYYVLKGNDKQIHAKNWIDLLTASVAQSEELQINLVEELVLYNDYKIAVYIVNYFNLSQKIPESISDLLSNTRPYDPSNYRNSISGFKNTKFYPLNINFDNIILIDTPAKLQKCQENISNKGTVIGIDAEWLMPNCNFGILRLAILQLATRDFIFLLDMVVLTGAVSQSQQVSFIQTLFHSSDTIKLGFAIEGDLKMLGRTWPCVAKLLNDPTSTIDLQTVADSIKSRSDGLTNTPSNSDISPQVCEARNAEAMSIQSLSKKTSLTKLIEECFGLPMDKSNQIANWEKRPIRDDMKIYAALDAFCLIELFDYFKDKFGDTIF</sequence>
<dbReference type="EMBL" id="JAKMXF010000298">
    <property type="protein sequence ID" value="KAI6652612.1"/>
    <property type="molecule type" value="Genomic_DNA"/>
</dbReference>
<protein>
    <submittedName>
        <fullName evidence="2">Exonuclease mut-7-like-like</fullName>
    </submittedName>
</protein>
<dbReference type="AlphaFoldDB" id="A0AAV7JUY0"/>
<proteinExistence type="predicted"/>
<organism evidence="2 3">
    <name type="scientific">Oopsacas minuta</name>
    <dbReference type="NCBI Taxonomy" id="111878"/>
    <lineage>
        <taxon>Eukaryota</taxon>
        <taxon>Metazoa</taxon>
        <taxon>Porifera</taxon>
        <taxon>Hexactinellida</taxon>
        <taxon>Hexasterophora</taxon>
        <taxon>Lyssacinosida</taxon>
        <taxon>Leucopsacidae</taxon>
        <taxon>Oopsacas</taxon>
    </lineage>
</organism>
<accession>A0AAV7JUY0</accession>
<name>A0AAV7JUY0_9METZ</name>
<evidence type="ECO:0000313" key="2">
    <source>
        <dbReference type="EMBL" id="KAI6652612.1"/>
    </source>
</evidence>
<gene>
    <name evidence="2" type="ORF">LOD99_4397</name>
</gene>
<comment type="caution">
    <text evidence="2">The sequence shown here is derived from an EMBL/GenBank/DDBJ whole genome shotgun (WGS) entry which is preliminary data.</text>
</comment>
<dbReference type="SUPFAM" id="SSF53098">
    <property type="entry name" value="Ribonuclease H-like"/>
    <property type="match status" value="1"/>
</dbReference>
<dbReference type="InterPro" id="IPR002562">
    <property type="entry name" value="3'-5'_exonuclease_dom"/>
</dbReference>
<dbReference type="GO" id="GO:0008408">
    <property type="term" value="F:3'-5' exonuclease activity"/>
    <property type="evidence" value="ECO:0007669"/>
    <property type="project" value="InterPro"/>
</dbReference>
<evidence type="ECO:0000259" key="1">
    <source>
        <dbReference type="Pfam" id="PF01612"/>
    </source>
</evidence>
<dbReference type="InterPro" id="IPR052408">
    <property type="entry name" value="Exonuclease_MUT-7-like"/>
</dbReference>
<dbReference type="GO" id="GO:0006139">
    <property type="term" value="P:nucleobase-containing compound metabolic process"/>
    <property type="evidence" value="ECO:0007669"/>
    <property type="project" value="InterPro"/>
</dbReference>
<dbReference type="Gene3D" id="3.30.420.10">
    <property type="entry name" value="Ribonuclease H-like superfamily/Ribonuclease H"/>
    <property type="match status" value="1"/>
</dbReference>